<dbReference type="AlphaFoldDB" id="A0A4C1XBR9"/>
<sequence length="83" mass="9323">MVTADHGHSQLRRSQLCIANLLEIESKWSSPPMDIRNRRGIITALPASWVGIEYLTLREDDGEGVGHWKSYSLDESEAATSRL</sequence>
<reference evidence="1 2" key="1">
    <citation type="journal article" date="2019" name="Commun. Biol.">
        <title>The bagworm genome reveals a unique fibroin gene that provides high tensile strength.</title>
        <authorList>
            <person name="Kono N."/>
            <person name="Nakamura H."/>
            <person name="Ohtoshi R."/>
            <person name="Tomita M."/>
            <person name="Numata K."/>
            <person name="Arakawa K."/>
        </authorList>
    </citation>
    <scope>NUCLEOTIDE SEQUENCE [LARGE SCALE GENOMIC DNA]</scope>
</reference>
<dbReference type="Proteomes" id="UP000299102">
    <property type="component" value="Unassembled WGS sequence"/>
</dbReference>
<accession>A0A4C1XBR9</accession>
<keyword evidence="2" id="KW-1185">Reference proteome</keyword>
<evidence type="ECO:0000313" key="2">
    <source>
        <dbReference type="Proteomes" id="UP000299102"/>
    </source>
</evidence>
<evidence type="ECO:0000313" key="1">
    <source>
        <dbReference type="EMBL" id="GBP60540.1"/>
    </source>
</evidence>
<gene>
    <name evidence="1" type="ORF">EVAR_97793_1</name>
</gene>
<name>A0A4C1XBR9_EUMVA</name>
<organism evidence="1 2">
    <name type="scientific">Eumeta variegata</name>
    <name type="common">Bagworm moth</name>
    <name type="synonym">Eumeta japonica</name>
    <dbReference type="NCBI Taxonomy" id="151549"/>
    <lineage>
        <taxon>Eukaryota</taxon>
        <taxon>Metazoa</taxon>
        <taxon>Ecdysozoa</taxon>
        <taxon>Arthropoda</taxon>
        <taxon>Hexapoda</taxon>
        <taxon>Insecta</taxon>
        <taxon>Pterygota</taxon>
        <taxon>Neoptera</taxon>
        <taxon>Endopterygota</taxon>
        <taxon>Lepidoptera</taxon>
        <taxon>Glossata</taxon>
        <taxon>Ditrysia</taxon>
        <taxon>Tineoidea</taxon>
        <taxon>Psychidae</taxon>
        <taxon>Oiketicinae</taxon>
        <taxon>Eumeta</taxon>
    </lineage>
</organism>
<dbReference type="EMBL" id="BGZK01000790">
    <property type="protein sequence ID" value="GBP60540.1"/>
    <property type="molecule type" value="Genomic_DNA"/>
</dbReference>
<protein>
    <submittedName>
        <fullName evidence="1">Uncharacterized protein</fullName>
    </submittedName>
</protein>
<proteinExistence type="predicted"/>
<comment type="caution">
    <text evidence="1">The sequence shown here is derived from an EMBL/GenBank/DDBJ whole genome shotgun (WGS) entry which is preliminary data.</text>
</comment>